<evidence type="ECO:0000313" key="13">
    <source>
        <dbReference type="Proteomes" id="UP000242525"/>
    </source>
</evidence>
<comment type="caution">
    <text evidence="12">The sequence shown here is derived from an EMBL/GenBank/DDBJ whole genome shotgun (WGS) entry which is preliminary data.</text>
</comment>
<feature type="region of interest" description="Disordered" evidence="6">
    <location>
        <begin position="1180"/>
        <end position="1208"/>
    </location>
</feature>
<evidence type="ECO:0000259" key="11">
    <source>
        <dbReference type="Pfam" id="PF23936"/>
    </source>
</evidence>
<proteinExistence type="inferred from homology"/>
<dbReference type="UniPathway" id="UPA00988"/>
<feature type="domain" description="ELP1 first N-terminal beta-propeller" evidence="7">
    <location>
        <begin position="1"/>
        <end position="367"/>
    </location>
</feature>
<dbReference type="InterPro" id="IPR056167">
    <property type="entry name" value="A-sol_ELP1"/>
</dbReference>
<gene>
    <name evidence="12" type="ORF">BN980_GECA18s01880g</name>
</gene>
<organism evidence="12 13">
    <name type="scientific">Geotrichum candidum</name>
    <name type="common">Oospora lactis</name>
    <name type="synonym">Dipodascus geotrichum</name>
    <dbReference type="NCBI Taxonomy" id="1173061"/>
    <lineage>
        <taxon>Eukaryota</taxon>
        <taxon>Fungi</taxon>
        <taxon>Dikarya</taxon>
        <taxon>Ascomycota</taxon>
        <taxon>Saccharomycotina</taxon>
        <taxon>Dipodascomycetes</taxon>
        <taxon>Dipodascales</taxon>
        <taxon>Dipodascaceae</taxon>
        <taxon>Geotrichum</taxon>
    </lineage>
</organism>
<comment type="pathway">
    <text evidence="1">tRNA modification; 5-methoxycarbonylmethyl-2-thiouridine-tRNA biosynthesis.</text>
</comment>
<dbReference type="GO" id="GO:0005634">
    <property type="term" value="C:nucleus"/>
    <property type="evidence" value="ECO:0007669"/>
    <property type="project" value="UniProtKB-SubCell"/>
</dbReference>
<dbReference type="GO" id="GO:0002926">
    <property type="term" value="P:tRNA wobble base 5-methoxycarbonylmethyl-2-thiouridinylation"/>
    <property type="evidence" value="ECO:0007669"/>
    <property type="project" value="TreeGrafter"/>
</dbReference>
<evidence type="ECO:0000256" key="1">
    <source>
        <dbReference type="ARBA" id="ARBA00005043"/>
    </source>
</evidence>
<dbReference type="InterPro" id="IPR056166">
    <property type="entry name" value="TPR_ELP1"/>
</dbReference>
<evidence type="ECO:0000259" key="9">
    <source>
        <dbReference type="Pfam" id="PF23878"/>
    </source>
</evidence>
<dbReference type="PANTHER" id="PTHR12747:SF0">
    <property type="entry name" value="ELONGATOR COMPLEX PROTEIN 1"/>
    <property type="match status" value="1"/>
</dbReference>
<keyword evidence="13" id="KW-1185">Reference proteome</keyword>
<dbReference type="PIRSF" id="PIRSF017233">
    <property type="entry name" value="IKAP"/>
    <property type="match status" value="1"/>
</dbReference>
<dbReference type="STRING" id="1173061.A0A0J9XI21"/>
<dbReference type="InterPro" id="IPR056169">
    <property type="entry name" value="HB_ELP1"/>
</dbReference>
<keyword evidence="3 5" id="KW-0963">Cytoplasm</keyword>
<feature type="compositionally biased region" description="Low complexity" evidence="6">
    <location>
        <begin position="1180"/>
        <end position="1191"/>
    </location>
</feature>
<keyword evidence="4" id="KW-0819">tRNA processing</keyword>
<dbReference type="InterPro" id="IPR056164">
    <property type="entry name" value="Beta-prop_ELP1_1st"/>
</dbReference>
<name>A0A0J9XI21_GEOCN</name>
<protein>
    <recommendedName>
        <fullName evidence="5">Elongator complex protein 1</fullName>
    </recommendedName>
</protein>
<dbReference type="Pfam" id="PF23925">
    <property type="entry name" value="A-sol_ELP1"/>
    <property type="match status" value="1"/>
</dbReference>
<comment type="similarity">
    <text evidence="2 5">Belongs to the ELP1/IKA1 family.</text>
</comment>
<dbReference type="OrthoDB" id="40048at2759"/>
<reference evidence="12" key="1">
    <citation type="submission" date="2014-03" db="EMBL/GenBank/DDBJ databases">
        <authorList>
            <person name="Casaregola S."/>
        </authorList>
    </citation>
    <scope>NUCLEOTIDE SEQUENCE [LARGE SCALE GENOMIC DNA]</scope>
    <source>
        <strain evidence="12">CLIB 918</strain>
    </source>
</reference>
<accession>A0A0J9XI21</accession>
<feature type="domain" description="ELP1 three-helical bundle" evidence="11">
    <location>
        <begin position="1099"/>
        <end position="1281"/>
    </location>
</feature>
<dbReference type="SUPFAM" id="SSF82171">
    <property type="entry name" value="DPP6 N-terminal domain-like"/>
    <property type="match status" value="1"/>
</dbReference>
<dbReference type="InterPro" id="IPR006849">
    <property type="entry name" value="Elp1"/>
</dbReference>
<evidence type="ECO:0000313" key="12">
    <source>
        <dbReference type="EMBL" id="CDO57070.1"/>
    </source>
</evidence>
<dbReference type="EMBL" id="CCBN010000018">
    <property type="protein sequence ID" value="CDO57070.1"/>
    <property type="molecule type" value="Genomic_DNA"/>
</dbReference>
<sequence length="1323" mass="149169">MRNLVLSSSHRQNVYSSEAPDLELAYTVFDPLSDSFLTVFGPSEFAKNIEIQHITKEGITSTFASWDLPEDEDQPASEDLKILNVAFFPDTSTVVLVLSTGDIYQATNTDINPNYADANIEIVGSIEEGIAAAKWSPDEEVLALATNVGTFILLTRNFHPISETKILPEDLSISKHVSVGWGKKETQFQGRGAKAAQRDPTMPAQVDTGILDSTDNREVQISWRGDGEVVAVNVIDKEPVERRTVRVYTREGTLDSVSEPVDRLSNVVSWRPSGNLIAAVQRKYNESPDLVFFERNGLRRGEFSLRVEPENQVLGLDWNVDSDTLAVLLSDRVQLWTTKNYHWYLKSEVFPPKPSAASPIFMAWHPEKPHTLVINYDDGSVEIQDYIWDIYRGATSGPTDIGLTMVVDGSNINLTPLSLANTPPPMSFRSLRISSTPRHVAVSRSNSFFAVLTASTLEIAKWDVSVASKGIRLVKDPNTVAIFDYVEIFEGLGWEIPHQVTFIGEDLVVLVADKSDNSGANMVLIKLNEAGDAFTIVQTFDVPEKVVLLKTLPNYQNAFFQGESGAVYSFLGGFKRYAEILKLPQRCEAVEVFFPAPEEDVSFAPIVFGLHSTGKLYVNEKQIANSATSLCMTDKYIIFTTAQHYLKFCHLQGDPSKIEVPEDNSVDDERCRAIERGSLLVSAMPSRTALTLQAPRGNLETIYPRVMVLTGVRKNITDLRYDLAFAECRVHRIDLNILYDYNPEQFFSKLDLFVKQLNTVEYLDLFLSGLREEDVSKTMYRSTIEELGVSSQDKKDEQTKTTGKVNKICDSVVEILTMEPEIQEKYFQSVLTAYACKVPPALEDALQLVGKGREENKKLTEFSIQHLCFLQDVNLLYDTALGIYDLPLTLLIAQQSQKDPKEYLPFLRGLHKLPLIRRKFEIDTYLKRYAKGLEHLSEIQDEGVFENEVLDYVSSHELYQKALAIYRYDSAKQNAILNIYASYLQGKMDYSQAGLIYEHLGDYREAVDLYDLAGDWQQALSISHEAYKDEEDVDEKVNDLANHLAETTLEARKYQDSATIYYEYLNNVREATKILCKGFLFNEAIRLVAKQPVASRVELIDDVINPGLLEGFGQITELVSDCKGQINSQISRLGVLRTKKEEDPMAFFGGGDEADTPDNVSIAPSETSTAPSFMTRYTGKTAGTAKTGASRRTAKNRRREERKRARGKKGSIYEEEYLINSMGRLIERLHDQQVDAVRLRDGLLRQAGHSSSGDNAKVFRSHAYQIQKIYTEVMDLLQQNVAYVFTMTERDRERFDDEGEMYLIPEIPVPTIKPFPKLEMLEF</sequence>
<dbReference type="PANTHER" id="PTHR12747">
    <property type="entry name" value="ELONGATOR COMPLEX PROTEIN 1"/>
    <property type="match status" value="1"/>
</dbReference>
<keyword evidence="5" id="KW-0539">Nucleus</keyword>
<evidence type="ECO:0000259" key="7">
    <source>
        <dbReference type="Pfam" id="PF04762"/>
    </source>
</evidence>
<evidence type="ECO:0000259" key="8">
    <source>
        <dbReference type="Pfam" id="PF23797"/>
    </source>
</evidence>
<dbReference type="Pfam" id="PF23797">
    <property type="entry name" value="Beta-prop_ELP1_2nd"/>
    <property type="match status" value="1"/>
</dbReference>
<dbReference type="GO" id="GO:0033588">
    <property type="term" value="C:elongator holoenzyme complex"/>
    <property type="evidence" value="ECO:0007669"/>
    <property type="project" value="InterPro"/>
</dbReference>
<evidence type="ECO:0000256" key="2">
    <source>
        <dbReference type="ARBA" id="ARBA00006086"/>
    </source>
</evidence>
<comment type="subcellular location">
    <subcellularLocation>
        <location evidence="5">Cytoplasm</location>
    </subcellularLocation>
    <subcellularLocation>
        <location evidence="5">Nucleus</location>
    </subcellularLocation>
</comment>
<dbReference type="InterPro" id="IPR056165">
    <property type="entry name" value="Beta-prop_ELP1_2nd"/>
</dbReference>
<dbReference type="Proteomes" id="UP000242525">
    <property type="component" value="Unassembled WGS sequence"/>
</dbReference>
<evidence type="ECO:0000256" key="3">
    <source>
        <dbReference type="ARBA" id="ARBA00022490"/>
    </source>
</evidence>
<feature type="domain" description="ELP1 TPR" evidence="9">
    <location>
        <begin position="918"/>
        <end position="1086"/>
    </location>
</feature>
<feature type="domain" description="ELP1 N-terminal second beta-propeller" evidence="8">
    <location>
        <begin position="406"/>
        <end position="681"/>
    </location>
</feature>
<dbReference type="Pfam" id="PF04762">
    <property type="entry name" value="Beta-prop_ELP1_1st"/>
    <property type="match status" value="1"/>
</dbReference>
<evidence type="ECO:0000259" key="10">
    <source>
        <dbReference type="Pfam" id="PF23925"/>
    </source>
</evidence>
<comment type="function">
    <text evidence="5">Component of the elongator complex which is required for multiple tRNA modifications, including mcm5U (5-methoxycarbonylmethyl uridine), mcm5s2U (5-methoxycarbonylmethyl-2-thiouridine), and ncm5U (5-carbamoylmethyl uridine). The elongator complex catalyzes formation of carboxymethyluridine in the wobble base at position 34 in tRNAs.</text>
</comment>
<dbReference type="GO" id="GO:0000049">
    <property type="term" value="F:tRNA binding"/>
    <property type="evidence" value="ECO:0007669"/>
    <property type="project" value="TreeGrafter"/>
</dbReference>
<feature type="domain" description="ELP1 alpha-solenoid" evidence="10">
    <location>
        <begin position="705"/>
        <end position="909"/>
    </location>
</feature>
<dbReference type="GO" id="GO:0005829">
    <property type="term" value="C:cytosol"/>
    <property type="evidence" value="ECO:0007669"/>
    <property type="project" value="TreeGrafter"/>
</dbReference>
<evidence type="ECO:0000256" key="4">
    <source>
        <dbReference type="ARBA" id="ARBA00022694"/>
    </source>
</evidence>
<evidence type="ECO:0000256" key="6">
    <source>
        <dbReference type="SAM" id="MobiDB-lite"/>
    </source>
</evidence>
<evidence type="ECO:0000256" key="5">
    <source>
        <dbReference type="PIRNR" id="PIRNR017233"/>
    </source>
</evidence>
<dbReference type="Pfam" id="PF23936">
    <property type="entry name" value="HB_ELP1"/>
    <property type="match status" value="1"/>
</dbReference>
<dbReference type="Pfam" id="PF23878">
    <property type="entry name" value="TPR_ELP1"/>
    <property type="match status" value="1"/>
</dbReference>